<dbReference type="EMBL" id="CP129674">
    <property type="protein sequence ID" value="XDS45074.1"/>
    <property type="molecule type" value="Genomic_DNA"/>
</dbReference>
<sequence length="265" mass="30513">MVVLTDRHRAVLKKLISSGLQADMELWEYLLAVQCYNLGVWDFDIENPDIRELRAYRRGLYDGVWNIRITLETLADAGEESRMRQAFANICSGFKERFDHVVEIRLHMKAENSPLVFCADSPHMFEHDAMRNLAEEHRRDALRSEGNRIAKLLIKAIRTAPTDTSLIKDENDWDDIYYPMVAVYELARMAYVNWKYHAALRAGKIQANDRQAYRDMWVQTGSILEPISTELIGNNDLLGRSPYTMADALDAVVVAYSRGVRPLSE</sequence>
<proteinExistence type="predicted"/>
<dbReference type="KEGG" id="baqk:QN215_02815"/>
<dbReference type="AlphaFoldDB" id="A0AB39U7W1"/>
<organism evidence="1">
    <name type="scientific">Bifidobacterium aquikefiricola</name>
    <dbReference type="NCBI Taxonomy" id="3059038"/>
    <lineage>
        <taxon>Bacteria</taxon>
        <taxon>Bacillati</taxon>
        <taxon>Actinomycetota</taxon>
        <taxon>Actinomycetes</taxon>
        <taxon>Bifidobacteriales</taxon>
        <taxon>Bifidobacteriaceae</taxon>
        <taxon>Bifidobacterium</taxon>
    </lineage>
</organism>
<accession>A0AB39U7W1</accession>
<dbReference type="RefSeq" id="WP_369344615.1">
    <property type="nucleotide sequence ID" value="NZ_CP129674.1"/>
</dbReference>
<protein>
    <submittedName>
        <fullName evidence="1">Uncharacterized protein</fullName>
    </submittedName>
</protein>
<name>A0AB39U7W1_9BIFI</name>
<gene>
    <name evidence="1" type="ORF">QN215_02815</name>
</gene>
<reference evidence="1" key="1">
    <citation type="submission" date="2023-07" db="EMBL/GenBank/DDBJ databases">
        <title>Bifidobacterium aquikefiriaerophilum sp. nov. and Bifidobacterium eccum sp. nov., isolated from water kefir.</title>
        <authorList>
            <person name="Breselge S."/>
            <person name="Bellassi P."/>
            <person name="Barcenilla C."/>
            <person name="Alvarez-Ordonez A."/>
            <person name="Morelli L."/>
            <person name="Cotter P.D."/>
        </authorList>
    </citation>
    <scope>NUCLEOTIDE SEQUENCE</scope>
    <source>
        <strain evidence="1">WK041_4_12</strain>
    </source>
</reference>
<evidence type="ECO:0000313" key="1">
    <source>
        <dbReference type="EMBL" id="XDS45074.1"/>
    </source>
</evidence>